<dbReference type="EMBL" id="CAJVPV010000300">
    <property type="protein sequence ID" value="CAG8450214.1"/>
    <property type="molecule type" value="Genomic_DNA"/>
</dbReference>
<evidence type="ECO:0000256" key="1">
    <source>
        <dbReference type="SAM" id="MobiDB-lite"/>
    </source>
</evidence>
<protein>
    <submittedName>
        <fullName evidence="2">3717_t:CDS:1</fullName>
    </submittedName>
</protein>
<name>A0A9N8YSN1_9GLOM</name>
<gene>
    <name evidence="2" type="ORF">AMORRO_LOCUS856</name>
</gene>
<comment type="caution">
    <text evidence="2">The sequence shown here is derived from an EMBL/GenBank/DDBJ whole genome shotgun (WGS) entry which is preliminary data.</text>
</comment>
<evidence type="ECO:0000313" key="3">
    <source>
        <dbReference type="Proteomes" id="UP000789342"/>
    </source>
</evidence>
<proteinExistence type="predicted"/>
<feature type="non-terminal residue" evidence="2">
    <location>
        <position position="1"/>
    </location>
</feature>
<reference evidence="2" key="1">
    <citation type="submission" date="2021-06" db="EMBL/GenBank/DDBJ databases">
        <authorList>
            <person name="Kallberg Y."/>
            <person name="Tangrot J."/>
            <person name="Rosling A."/>
        </authorList>
    </citation>
    <scope>NUCLEOTIDE SEQUENCE</scope>
    <source>
        <strain evidence="2">CL551</strain>
    </source>
</reference>
<organism evidence="2 3">
    <name type="scientific">Acaulospora morrowiae</name>
    <dbReference type="NCBI Taxonomy" id="94023"/>
    <lineage>
        <taxon>Eukaryota</taxon>
        <taxon>Fungi</taxon>
        <taxon>Fungi incertae sedis</taxon>
        <taxon>Mucoromycota</taxon>
        <taxon>Glomeromycotina</taxon>
        <taxon>Glomeromycetes</taxon>
        <taxon>Diversisporales</taxon>
        <taxon>Acaulosporaceae</taxon>
        <taxon>Acaulospora</taxon>
    </lineage>
</organism>
<accession>A0A9N8YSN1</accession>
<sequence>TRTDNSEKGADAYFRSKKPRVAPPNGSDKKAPFTGSEIFRTMILYFHDSRMNLVESRH</sequence>
<dbReference type="Proteomes" id="UP000789342">
    <property type="component" value="Unassembled WGS sequence"/>
</dbReference>
<feature type="compositionally biased region" description="Basic and acidic residues" evidence="1">
    <location>
        <begin position="1"/>
        <end position="10"/>
    </location>
</feature>
<keyword evidence="3" id="KW-1185">Reference proteome</keyword>
<dbReference type="AlphaFoldDB" id="A0A9N8YSN1"/>
<feature type="region of interest" description="Disordered" evidence="1">
    <location>
        <begin position="1"/>
        <end position="33"/>
    </location>
</feature>
<evidence type="ECO:0000313" key="2">
    <source>
        <dbReference type="EMBL" id="CAG8450214.1"/>
    </source>
</evidence>